<accession>A0ABN2AEK0</accession>
<reference evidence="5 6" key="1">
    <citation type="journal article" date="2019" name="Int. J. Syst. Evol. Microbiol.">
        <title>The Global Catalogue of Microorganisms (GCM) 10K type strain sequencing project: providing services to taxonomists for standard genome sequencing and annotation.</title>
        <authorList>
            <consortium name="The Broad Institute Genomics Platform"/>
            <consortium name="The Broad Institute Genome Sequencing Center for Infectious Disease"/>
            <person name="Wu L."/>
            <person name="Ma J."/>
        </authorList>
    </citation>
    <scope>NUCLEOTIDE SEQUENCE [LARGE SCALE GENOMIC DNA]</scope>
    <source>
        <strain evidence="5 6">JCM 14942</strain>
    </source>
</reference>
<evidence type="ECO:0000313" key="6">
    <source>
        <dbReference type="Proteomes" id="UP001500842"/>
    </source>
</evidence>
<dbReference type="PANTHER" id="PTHR43539:SF68">
    <property type="entry name" value="FLAVIN-BINDING MONOOXYGENASE-LIKE PROTEIN (AFU_ORTHOLOGUE AFUA_4G09220)"/>
    <property type="match status" value="1"/>
</dbReference>
<dbReference type="EMBL" id="BAAAOR010000015">
    <property type="protein sequence ID" value="GAA1517372.1"/>
    <property type="molecule type" value="Genomic_DNA"/>
</dbReference>
<proteinExistence type="inferred from homology"/>
<protein>
    <submittedName>
        <fullName evidence="5">NAD(P)/FAD-dependent oxidoreductase</fullName>
    </submittedName>
</protein>
<name>A0ABN2AEK0_9ACTN</name>
<dbReference type="InterPro" id="IPR050982">
    <property type="entry name" value="Auxin_biosynth/cation_transpt"/>
</dbReference>
<dbReference type="Gene3D" id="3.50.50.60">
    <property type="entry name" value="FAD/NAD(P)-binding domain"/>
    <property type="match status" value="2"/>
</dbReference>
<evidence type="ECO:0000256" key="4">
    <source>
        <dbReference type="ARBA" id="ARBA00023002"/>
    </source>
</evidence>
<dbReference type="PRINTS" id="PR00411">
    <property type="entry name" value="PNDRDTASEI"/>
</dbReference>
<keyword evidence="2" id="KW-0285">Flavoprotein</keyword>
<keyword evidence="4" id="KW-0560">Oxidoreductase</keyword>
<comment type="caution">
    <text evidence="5">The sequence shown here is derived from an EMBL/GenBank/DDBJ whole genome shotgun (WGS) entry which is preliminary data.</text>
</comment>
<sequence>MTSTDPTAERAQRVFEQWLSAFTPAVADGDLHMVGELVEPDGYLKDMLALTGGFRTFQGSTEIGLALVDAFPGVGLSNIRPSSDRIQPRCVRRSARDVVEGFFDFDTRVGRGTAFVRLVDAEPGPAKAWTILTALQELNGYEERIGPHRPEGLEYSQTFSGPNWLDRRNLDREYLDRDPEVLVIGGGQSGLILAARLVAQGVDVLVVEKTPRVGDNWRERYHSLTLHNEVWANSLPYMPFPPTWPTFMPKDKLAGWLEYYAEAMELNVWTSAEAASAEYDAEARTWRVEVRRAGHEPRSLTVPHVVLATGGASSIPHIPEIEGLSRFQGEVIHSSRYSSGSAYAGRRAIVVGTGNSGHDVAQDLHAHGVPVAMVQRSPTCVVSLKPSGTMVYAVYSEHPDIESIDLITASIPYPVLQTSYQWLTRKTCELDSELIDGLERVGFRTDYGPDGTGFHMKYLRQGGGYYINVGCSDLISAGEIPLVQAADIASFAEDGLRLADGTSLDADLVVLATGYLNQQEGVRRLMGDSVADLVGPIWGFDENHIMRNMWQRTAQPGLWIMGGSLVDGRVYSTFLALQIVAALRDVELGPGRDTAPSDSELSAAGTP</sequence>
<evidence type="ECO:0000313" key="5">
    <source>
        <dbReference type="EMBL" id="GAA1517372.1"/>
    </source>
</evidence>
<organism evidence="5 6">
    <name type="scientific">Nocardioides humi</name>
    <dbReference type="NCBI Taxonomy" id="449461"/>
    <lineage>
        <taxon>Bacteria</taxon>
        <taxon>Bacillati</taxon>
        <taxon>Actinomycetota</taxon>
        <taxon>Actinomycetes</taxon>
        <taxon>Propionibacteriales</taxon>
        <taxon>Nocardioidaceae</taxon>
        <taxon>Nocardioides</taxon>
    </lineage>
</organism>
<evidence type="ECO:0000256" key="3">
    <source>
        <dbReference type="ARBA" id="ARBA00022827"/>
    </source>
</evidence>
<dbReference type="PRINTS" id="PR00368">
    <property type="entry name" value="FADPNR"/>
</dbReference>
<dbReference type="Proteomes" id="UP001500842">
    <property type="component" value="Unassembled WGS sequence"/>
</dbReference>
<comment type="similarity">
    <text evidence="1">Belongs to the FAD-binding monooxygenase family.</text>
</comment>
<keyword evidence="6" id="KW-1185">Reference proteome</keyword>
<dbReference type="SUPFAM" id="SSF51905">
    <property type="entry name" value="FAD/NAD(P)-binding domain"/>
    <property type="match status" value="2"/>
</dbReference>
<dbReference type="PANTHER" id="PTHR43539">
    <property type="entry name" value="FLAVIN-BINDING MONOOXYGENASE-LIKE PROTEIN (AFU_ORTHOLOGUE AFUA_4G09220)"/>
    <property type="match status" value="1"/>
</dbReference>
<dbReference type="InterPro" id="IPR020946">
    <property type="entry name" value="Flavin_mOase-like"/>
</dbReference>
<dbReference type="InterPro" id="IPR036188">
    <property type="entry name" value="FAD/NAD-bd_sf"/>
</dbReference>
<gene>
    <name evidence="5" type="ORF">GCM10009788_21920</name>
</gene>
<evidence type="ECO:0000256" key="1">
    <source>
        <dbReference type="ARBA" id="ARBA00010139"/>
    </source>
</evidence>
<keyword evidence="3" id="KW-0274">FAD</keyword>
<dbReference type="Pfam" id="PF00743">
    <property type="entry name" value="FMO-like"/>
    <property type="match status" value="1"/>
</dbReference>
<dbReference type="RefSeq" id="WP_141004682.1">
    <property type="nucleotide sequence ID" value="NZ_BAAAOR010000015.1"/>
</dbReference>
<evidence type="ECO:0000256" key="2">
    <source>
        <dbReference type="ARBA" id="ARBA00022630"/>
    </source>
</evidence>